<dbReference type="HAMAP" id="MF_01940">
    <property type="entry name" value="RNA_CPDase"/>
    <property type="match status" value="1"/>
</dbReference>
<accession>A0A644YDC3</accession>
<name>A0A644YDC3_9ZZZZ</name>
<dbReference type="AlphaFoldDB" id="A0A644YDC3"/>
<gene>
    <name evidence="2" type="primary">thpR_8</name>
    <name evidence="2" type="ORF">SDC9_72718</name>
</gene>
<dbReference type="EMBL" id="VSSQ01004679">
    <property type="protein sequence ID" value="MPM26217.1"/>
    <property type="molecule type" value="Genomic_DNA"/>
</dbReference>
<dbReference type="EC" id="3.1.4.-" evidence="2"/>
<evidence type="ECO:0000256" key="1">
    <source>
        <dbReference type="ARBA" id="ARBA00022801"/>
    </source>
</evidence>
<proteinExistence type="inferred from homology"/>
<comment type="caution">
    <text evidence="2">The sequence shown here is derived from an EMBL/GenBank/DDBJ whole genome shotgun (WGS) entry which is preliminary data.</text>
</comment>
<dbReference type="Pfam" id="PF13563">
    <property type="entry name" value="2_5_RNA_ligase2"/>
    <property type="match status" value="1"/>
</dbReference>
<dbReference type="PANTHER" id="PTHR35561:SF1">
    <property type="entry name" value="RNA 2',3'-CYCLIC PHOSPHODIESTERASE"/>
    <property type="match status" value="1"/>
</dbReference>
<dbReference type="GO" id="GO:0004113">
    <property type="term" value="F:2',3'-cyclic-nucleotide 3'-phosphodiesterase activity"/>
    <property type="evidence" value="ECO:0007669"/>
    <property type="project" value="InterPro"/>
</dbReference>
<dbReference type="InterPro" id="IPR009097">
    <property type="entry name" value="Cyclic_Pdiesterase"/>
</dbReference>
<reference evidence="2" key="1">
    <citation type="submission" date="2019-08" db="EMBL/GenBank/DDBJ databases">
        <authorList>
            <person name="Kucharzyk K."/>
            <person name="Murdoch R.W."/>
            <person name="Higgins S."/>
            <person name="Loffler F."/>
        </authorList>
    </citation>
    <scope>NUCLEOTIDE SEQUENCE</scope>
</reference>
<keyword evidence="1 2" id="KW-0378">Hydrolase</keyword>
<dbReference type="InterPro" id="IPR004175">
    <property type="entry name" value="RNA_CPDase"/>
</dbReference>
<protein>
    <submittedName>
        <fullName evidence="2">RNA 2',3'-cyclic phosphodiesterase</fullName>
        <ecNumber evidence="2">3.1.4.-</ecNumber>
    </submittedName>
</protein>
<dbReference type="NCBIfam" id="TIGR02258">
    <property type="entry name" value="2_5_ligase"/>
    <property type="match status" value="1"/>
</dbReference>
<sequence length="187" mass="21886">MNPRLFIAFEVMPSETFLKEFAEIRKTFSRERLSWAKPTQLHMTLKFLGETPQSRIEVIKTAMNEAFAEEKPENLRLESLGVFGSSYAPKVLWSHVKPEEVCRRWFQNLKTALQDQGFEYDRQNFVPHLTLARIKNLDDKKLLNAVVEKYSSFCFNEFSVKEIILFESILKPTGAEYIKHFAVSLCR</sequence>
<dbReference type="PANTHER" id="PTHR35561">
    <property type="entry name" value="RNA 2',3'-CYCLIC PHOSPHODIESTERASE"/>
    <property type="match status" value="1"/>
</dbReference>
<dbReference type="GO" id="GO:0008664">
    <property type="term" value="F:RNA 2',3'-cyclic 3'-phosphodiesterase activity"/>
    <property type="evidence" value="ECO:0007669"/>
    <property type="project" value="InterPro"/>
</dbReference>
<evidence type="ECO:0000313" key="2">
    <source>
        <dbReference type="EMBL" id="MPM26217.1"/>
    </source>
</evidence>
<organism evidence="2">
    <name type="scientific">bioreactor metagenome</name>
    <dbReference type="NCBI Taxonomy" id="1076179"/>
    <lineage>
        <taxon>unclassified sequences</taxon>
        <taxon>metagenomes</taxon>
        <taxon>ecological metagenomes</taxon>
    </lineage>
</organism>
<dbReference type="Gene3D" id="3.90.1140.10">
    <property type="entry name" value="Cyclic phosphodiesterase"/>
    <property type="match status" value="1"/>
</dbReference>
<dbReference type="SUPFAM" id="SSF55144">
    <property type="entry name" value="LigT-like"/>
    <property type="match status" value="1"/>
</dbReference>